<evidence type="ECO:0000313" key="4">
    <source>
        <dbReference type="EMBL" id="PWH07104.1"/>
    </source>
</evidence>
<dbReference type="SMART" id="SM00822">
    <property type="entry name" value="PKS_KR"/>
    <property type="match status" value="1"/>
</dbReference>
<dbReference type="InterPro" id="IPR002347">
    <property type="entry name" value="SDR_fam"/>
</dbReference>
<dbReference type="PRINTS" id="PR00081">
    <property type="entry name" value="GDHRDH"/>
</dbReference>
<reference evidence="4 5" key="1">
    <citation type="submission" date="2018-05" db="EMBL/GenBank/DDBJ databases">
        <title>Brachybacterium sp. M1HQ-2T, whole genome shotgun sequence.</title>
        <authorList>
            <person name="Tuo L."/>
        </authorList>
    </citation>
    <scope>NUCLEOTIDE SEQUENCE [LARGE SCALE GENOMIC DNA]</scope>
    <source>
        <strain evidence="4 5">M1HQ-2</strain>
    </source>
</reference>
<name>A0A2U2RMU6_9MICO</name>
<dbReference type="PANTHER" id="PTHR42760">
    <property type="entry name" value="SHORT-CHAIN DEHYDROGENASES/REDUCTASES FAMILY MEMBER"/>
    <property type="match status" value="1"/>
</dbReference>
<dbReference type="GO" id="GO:0016616">
    <property type="term" value="F:oxidoreductase activity, acting on the CH-OH group of donors, NAD or NADP as acceptor"/>
    <property type="evidence" value="ECO:0007669"/>
    <property type="project" value="TreeGrafter"/>
</dbReference>
<dbReference type="GO" id="GO:0030497">
    <property type="term" value="P:fatty acid elongation"/>
    <property type="evidence" value="ECO:0007669"/>
    <property type="project" value="TreeGrafter"/>
</dbReference>
<keyword evidence="2" id="KW-0560">Oxidoreductase</keyword>
<dbReference type="CDD" id="cd05233">
    <property type="entry name" value="SDR_c"/>
    <property type="match status" value="1"/>
</dbReference>
<dbReference type="InterPro" id="IPR020904">
    <property type="entry name" value="Sc_DH/Rdtase_CS"/>
</dbReference>
<evidence type="ECO:0000256" key="1">
    <source>
        <dbReference type="ARBA" id="ARBA00006484"/>
    </source>
</evidence>
<dbReference type="PROSITE" id="PS00061">
    <property type="entry name" value="ADH_SHORT"/>
    <property type="match status" value="1"/>
</dbReference>
<evidence type="ECO:0000256" key="2">
    <source>
        <dbReference type="ARBA" id="ARBA00023002"/>
    </source>
</evidence>
<gene>
    <name evidence="4" type="ORF">DEO23_00085</name>
</gene>
<dbReference type="OrthoDB" id="4350228at2"/>
<organism evidence="4 5">
    <name type="scientific">Brachybacterium endophyticum</name>
    <dbReference type="NCBI Taxonomy" id="2182385"/>
    <lineage>
        <taxon>Bacteria</taxon>
        <taxon>Bacillati</taxon>
        <taxon>Actinomycetota</taxon>
        <taxon>Actinomycetes</taxon>
        <taxon>Micrococcales</taxon>
        <taxon>Dermabacteraceae</taxon>
        <taxon>Brachybacterium</taxon>
    </lineage>
</organism>
<evidence type="ECO:0000313" key="5">
    <source>
        <dbReference type="Proteomes" id="UP000245590"/>
    </source>
</evidence>
<dbReference type="EMBL" id="QFKX01000001">
    <property type="protein sequence ID" value="PWH07104.1"/>
    <property type="molecule type" value="Genomic_DNA"/>
</dbReference>
<dbReference type="PANTHER" id="PTHR42760:SF40">
    <property type="entry name" value="3-OXOACYL-[ACYL-CARRIER-PROTEIN] REDUCTASE, CHLOROPLASTIC"/>
    <property type="match status" value="1"/>
</dbReference>
<protein>
    <submittedName>
        <fullName evidence="4">Short-chain dehydrogenase</fullName>
    </submittedName>
</protein>
<dbReference type="Pfam" id="PF13561">
    <property type="entry name" value="adh_short_C2"/>
    <property type="match status" value="1"/>
</dbReference>
<dbReference type="SUPFAM" id="SSF51735">
    <property type="entry name" value="NAD(P)-binding Rossmann-fold domains"/>
    <property type="match status" value="1"/>
</dbReference>
<sequence>MPVPAYPASDFPERPTAIVTGAASERGIGRATALRLARDGWAVAVLDLDGAASEAVASEIAEQTGAPTLGLGVDIADEQAVIDAVARVDAELPQLVGLVNNAGISSPTPFTEVGTEEWKRVFDVNVHGTYFVTREAVRAFRRHSLGRIVNVSSASAERGGGVYGRAAYSGSKAALLGMARTWARELGEYGITANCVAPGSIDTDIMGGRLSDERKTFLLQELPVGRVGTVEDVAGGIAYLLGRDGGYLTGVTLDINGGSHIA</sequence>
<dbReference type="InterPro" id="IPR036291">
    <property type="entry name" value="NAD(P)-bd_dom_sf"/>
</dbReference>
<dbReference type="PRINTS" id="PR00080">
    <property type="entry name" value="SDRFAMILY"/>
</dbReference>
<keyword evidence="5" id="KW-1185">Reference proteome</keyword>
<feature type="domain" description="Ketoreductase" evidence="3">
    <location>
        <begin position="15"/>
        <end position="199"/>
    </location>
</feature>
<dbReference type="AlphaFoldDB" id="A0A2U2RMU6"/>
<proteinExistence type="inferred from homology"/>
<evidence type="ECO:0000259" key="3">
    <source>
        <dbReference type="SMART" id="SM00822"/>
    </source>
</evidence>
<dbReference type="Proteomes" id="UP000245590">
    <property type="component" value="Unassembled WGS sequence"/>
</dbReference>
<dbReference type="RefSeq" id="WP_109273988.1">
    <property type="nucleotide sequence ID" value="NZ_QFKX01000001.1"/>
</dbReference>
<dbReference type="Gene3D" id="3.40.50.720">
    <property type="entry name" value="NAD(P)-binding Rossmann-like Domain"/>
    <property type="match status" value="1"/>
</dbReference>
<comment type="caution">
    <text evidence="4">The sequence shown here is derived from an EMBL/GenBank/DDBJ whole genome shotgun (WGS) entry which is preliminary data.</text>
</comment>
<comment type="similarity">
    <text evidence="1">Belongs to the short-chain dehydrogenases/reductases (SDR) family.</text>
</comment>
<dbReference type="FunFam" id="3.40.50.720:FF:000084">
    <property type="entry name" value="Short-chain dehydrogenase reductase"/>
    <property type="match status" value="1"/>
</dbReference>
<dbReference type="InterPro" id="IPR057326">
    <property type="entry name" value="KR_dom"/>
</dbReference>
<accession>A0A2U2RMU6</accession>